<evidence type="ECO:0000256" key="3">
    <source>
        <dbReference type="ARBA" id="ARBA00023002"/>
    </source>
</evidence>
<organism evidence="8">
    <name type="scientific">freshwater metagenome</name>
    <dbReference type="NCBI Taxonomy" id="449393"/>
    <lineage>
        <taxon>unclassified sequences</taxon>
        <taxon>metagenomes</taxon>
        <taxon>ecological metagenomes</taxon>
    </lineage>
</organism>
<dbReference type="EMBL" id="CAFABB010000001">
    <property type="protein sequence ID" value="CAB4813462.1"/>
    <property type="molecule type" value="Genomic_DNA"/>
</dbReference>
<dbReference type="InterPro" id="IPR036249">
    <property type="entry name" value="Thioredoxin-like_sf"/>
</dbReference>
<evidence type="ECO:0000313" key="9">
    <source>
        <dbReference type="EMBL" id="CAB4813462.1"/>
    </source>
</evidence>
<dbReference type="EMBL" id="CAEZTW010000012">
    <property type="protein sequence ID" value="CAB4576365.1"/>
    <property type="molecule type" value="Genomic_DNA"/>
</dbReference>
<keyword evidence="2" id="KW-0732">Signal</keyword>
<keyword evidence="5" id="KW-0676">Redox-active center</keyword>
<reference evidence="8" key="1">
    <citation type="submission" date="2020-05" db="EMBL/GenBank/DDBJ databases">
        <authorList>
            <person name="Chiriac C."/>
            <person name="Salcher M."/>
            <person name="Ghai R."/>
            <person name="Kavagutti S V."/>
        </authorList>
    </citation>
    <scope>NUCLEOTIDE SEQUENCE</scope>
</reference>
<dbReference type="Pfam" id="PF13462">
    <property type="entry name" value="Thioredoxin_4"/>
    <property type="match status" value="1"/>
</dbReference>
<feature type="domain" description="Thioredoxin-like fold" evidence="7">
    <location>
        <begin position="60"/>
        <end position="205"/>
    </location>
</feature>
<accession>A0A6J6ELX7</accession>
<keyword evidence="6" id="KW-1133">Transmembrane helix</keyword>
<proteinExistence type="inferred from homology"/>
<evidence type="ECO:0000256" key="4">
    <source>
        <dbReference type="ARBA" id="ARBA00023157"/>
    </source>
</evidence>
<dbReference type="SUPFAM" id="SSF52833">
    <property type="entry name" value="Thioredoxin-like"/>
    <property type="match status" value="1"/>
</dbReference>
<keyword evidence="4" id="KW-1015">Disulfide bond</keyword>
<dbReference type="PANTHER" id="PTHR13887">
    <property type="entry name" value="GLUTATHIONE S-TRANSFERASE KAPPA"/>
    <property type="match status" value="1"/>
</dbReference>
<dbReference type="InterPro" id="IPR012336">
    <property type="entry name" value="Thioredoxin-like_fold"/>
</dbReference>
<dbReference type="GO" id="GO:0016491">
    <property type="term" value="F:oxidoreductase activity"/>
    <property type="evidence" value="ECO:0007669"/>
    <property type="project" value="UniProtKB-KW"/>
</dbReference>
<gene>
    <name evidence="8" type="ORF">UFOPK1766_00153</name>
    <name evidence="9" type="ORF">UFOPK3162_00011</name>
</gene>
<keyword evidence="6" id="KW-0812">Transmembrane</keyword>
<dbReference type="Gene3D" id="3.40.30.10">
    <property type="entry name" value="Glutaredoxin"/>
    <property type="match status" value="1"/>
</dbReference>
<keyword evidence="6" id="KW-0472">Membrane</keyword>
<evidence type="ECO:0000256" key="1">
    <source>
        <dbReference type="ARBA" id="ARBA00005791"/>
    </source>
</evidence>
<evidence type="ECO:0000259" key="7">
    <source>
        <dbReference type="Pfam" id="PF13462"/>
    </source>
</evidence>
<comment type="similarity">
    <text evidence="1">Belongs to the thioredoxin family. DsbA subfamily.</text>
</comment>
<dbReference type="AlphaFoldDB" id="A0A6J6ELX7"/>
<evidence type="ECO:0000256" key="6">
    <source>
        <dbReference type="SAM" id="Phobius"/>
    </source>
</evidence>
<dbReference type="PANTHER" id="PTHR13887:SF14">
    <property type="entry name" value="DISULFIDE BOND FORMATION PROTEIN D"/>
    <property type="match status" value="1"/>
</dbReference>
<name>A0A6J6ELX7_9ZZZZ</name>
<evidence type="ECO:0000313" key="8">
    <source>
        <dbReference type="EMBL" id="CAB4576365.1"/>
    </source>
</evidence>
<evidence type="ECO:0000256" key="5">
    <source>
        <dbReference type="ARBA" id="ARBA00023284"/>
    </source>
</evidence>
<feature type="transmembrane region" description="Helical" evidence="6">
    <location>
        <begin position="12"/>
        <end position="32"/>
    </location>
</feature>
<protein>
    <submittedName>
        <fullName evidence="8">Unannotated protein</fullName>
    </submittedName>
</protein>
<sequence length="225" mass="23919">MASNSAGDKGTRNLVIGMIAFIVVVGVVFSLISSRSSSTAAIPATVSEADGYGIVLNPEKTPTIDVYLDYQCVACKYFEIINGGYLNEVIAQKKAKVVFHPMTFIGPESVLAANAAACAADENEFVDMNLALFQNQADQSNTGKWSKEYLTQLGKSIGITSSNFESCVNDGKYVRWTSNVAAESGKADVNSTPTVFINGKELDRDKGEYGDLGKFRAALAAGGVN</sequence>
<keyword evidence="3" id="KW-0560">Oxidoreductase</keyword>
<evidence type="ECO:0000256" key="2">
    <source>
        <dbReference type="ARBA" id="ARBA00022729"/>
    </source>
</evidence>